<dbReference type="EMBL" id="KK122424">
    <property type="protein sequence ID" value="KFM82691.1"/>
    <property type="molecule type" value="Genomic_DNA"/>
</dbReference>
<evidence type="ECO:0000256" key="1">
    <source>
        <dbReference type="ARBA" id="ARBA00004141"/>
    </source>
</evidence>
<dbReference type="GO" id="GO:0005254">
    <property type="term" value="F:chloride channel activity"/>
    <property type="evidence" value="ECO:0007669"/>
    <property type="project" value="TreeGrafter"/>
</dbReference>
<keyword evidence="4 7" id="KW-0812">Transmembrane</keyword>
<keyword evidence="5 7" id="KW-1133">Transmembrane helix</keyword>
<comment type="similarity">
    <text evidence="2">Belongs to the chloride channel MCLC family.</text>
</comment>
<feature type="transmembrane region" description="Helical" evidence="7">
    <location>
        <begin position="211"/>
        <end position="229"/>
    </location>
</feature>
<dbReference type="AlphaFoldDB" id="A0A087UZA2"/>
<dbReference type="PANTHER" id="PTHR34093">
    <property type="entry name" value="CHLORIDE CHANNEL CLIC-LIKE PROTEIN 1"/>
    <property type="match status" value="1"/>
</dbReference>
<dbReference type="Pfam" id="PF05934">
    <property type="entry name" value="MCLC"/>
    <property type="match status" value="1"/>
</dbReference>
<feature type="non-terminal residue" evidence="8">
    <location>
        <position position="541"/>
    </location>
</feature>
<evidence type="ECO:0000256" key="6">
    <source>
        <dbReference type="ARBA" id="ARBA00023136"/>
    </source>
</evidence>
<name>A0A087UZA2_STEMI</name>
<dbReference type="Proteomes" id="UP000054359">
    <property type="component" value="Unassembled WGS sequence"/>
</dbReference>
<dbReference type="GO" id="GO:0016020">
    <property type="term" value="C:membrane"/>
    <property type="evidence" value="ECO:0007669"/>
    <property type="project" value="UniProtKB-SubCell"/>
</dbReference>
<evidence type="ECO:0000256" key="4">
    <source>
        <dbReference type="ARBA" id="ARBA00022692"/>
    </source>
</evidence>
<evidence type="ECO:0000313" key="8">
    <source>
        <dbReference type="EMBL" id="KFM82691.1"/>
    </source>
</evidence>
<accession>A0A087UZA2</accession>
<evidence type="ECO:0000256" key="5">
    <source>
        <dbReference type="ARBA" id="ARBA00022989"/>
    </source>
</evidence>
<keyword evidence="9" id="KW-1185">Reference proteome</keyword>
<comment type="subcellular location">
    <subcellularLocation>
        <location evidence="1">Membrane</location>
        <topology evidence="1">Multi-pass membrane protein</topology>
    </subcellularLocation>
</comment>
<dbReference type="GO" id="GO:0005783">
    <property type="term" value="C:endoplasmic reticulum"/>
    <property type="evidence" value="ECO:0007669"/>
    <property type="project" value="TreeGrafter"/>
</dbReference>
<dbReference type="OrthoDB" id="5837849at2759"/>
<dbReference type="PANTHER" id="PTHR34093:SF1">
    <property type="entry name" value="CHLORIDE CHANNEL CLIC-LIKE PROTEIN 1"/>
    <property type="match status" value="1"/>
</dbReference>
<evidence type="ECO:0000313" key="9">
    <source>
        <dbReference type="Proteomes" id="UP000054359"/>
    </source>
</evidence>
<feature type="transmembrane region" description="Helical" evidence="7">
    <location>
        <begin position="172"/>
        <end position="205"/>
    </location>
</feature>
<proteinExistence type="inferred from homology"/>
<gene>
    <name evidence="8" type="ORF">X975_19866</name>
</gene>
<organism evidence="8 9">
    <name type="scientific">Stegodyphus mimosarum</name>
    <name type="common">African social velvet spider</name>
    <dbReference type="NCBI Taxonomy" id="407821"/>
    <lineage>
        <taxon>Eukaryota</taxon>
        <taxon>Metazoa</taxon>
        <taxon>Ecdysozoa</taxon>
        <taxon>Arthropoda</taxon>
        <taxon>Chelicerata</taxon>
        <taxon>Arachnida</taxon>
        <taxon>Araneae</taxon>
        <taxon>Araneomorphae</taxon>
        <taxon>Entelegynae</taxon>
        <taxon>Eresoidea</taxon>
        <taxon>Eresidae</taxon>
        <taxon>Stegodyphus</taxon>
    </lineage>
</organism>
<feature type="transmembrane region" description="Helical" evidence="7">
    <location>
        <begin position="323"/>
        <end position="344"/>
    </location>
</feature>
<dbReference type="STRING" id="407821.A0A087UZA2"/>
<protein>
    <recommendedName>
        <fullName evidence="3">Chloride channel CLIC-like protein 1</fullName>
    </recommendedName>
</protein>
<evidence type="ECO:0000256" key="7">
    <source>
        <dbReference type="SAM" id="Phobius"/>
    </source>
</evidence>
<keyword evidence="6 7" id="KW-0472">Membrane</keyword>
<reference evidence="8 9" key="1">
    <citation type="submission" date="2013-11" db="EMBL/GenBank/DDBJ databases">
        <title>Genome sequencing of Stegodyphus mimosarum.</title>
        <authorList>
            <person name="Bechsgaard J."/>
        </authorList>
    </citation>
    <scope>NUCLEOTIDE SEQUENCE [LARGE SCALE GENOMIC DNA]</scope>
</reference>
<dbReference type="InterPro" id="IPR009231">
    <property type="entry name" value="Chloride_chnl_CLIC-like"/>
</dbReference>
<evidence type="ECO:0000256" key="3">
    <source>
        <dbReference type="ARBA" id="ARBA00015571"/>
    </source>
</evidence>
<evidence type="ECO:0000256" key="2">
    <source>
        <dbReference type="ARBA" id="ARBA00005944"/>
    </source>
</evidence>
<sequence length="541" mass="62024">MLNYPDHQIVITKQGHVDSFDSKMKEGAVAPLKQIYSTSLPIKNEVYMDNDMKPMFSDIKGEVIGSNKFVNVGSTFPNNLKESVKISDGDKPETCILDSIYISRWIKKLIHKIERETTSESEINYFTFQMNKDFVDRLQKMLLSKSFDVGDLDTVITDFISKAVITSEKEKGYLAVITYLIPFIWMFASISIILIVSYVILQWLLHHPRLTLFWFLVFISIMWHWMHLYKQKLAYKHAELSSMTVPSQCRKDEFGIIGHIQEYIKSYFHSNDCQKYYEALMVDPFWEVSFTVAASEAFAAMLFQPLSAASHSINYAVRQLFDGLSIFTIIPLTIFLFLIIAMLFNYKIKFPFFMGSLEPSTSALSNHIEDLNPAKAIAHQKNKILNSISGKFNEERRIAHASNSILNSDGTMGKNESIYVLKQRHKKLKRKLSSREACGLVDLQLYPNSYEELCPSHSSELESECTECKKVNDSSDNTYLPSDGEETCTVDQVEQFTKEVTFQKNSCECSKMIKKESDVKVCDTIVNSKEPLKKSESAEFC</sequence>